<protein>
    <submittedName>
        <fullName evidence="1">Uncharacterized protein</fullName>
    </submittedName>
</protein>
<evidence type="ECO:0000313" key="1">
    <source>
        <dbReference type="EMBL" id="KAJ3804535.1"/>
    </source>
</evidence>
<proteinExistence type="predicted"/>
<sequence>KPSSAFTDDVSATQTLQHSSRPKMASADQVSSSQKTLKNPTNPQAKPFVPLPSSVAQPSDNWGMDPSVASAADLNHSPPISSRRSSMLNDEAESSLSSVMPTTKTAGVEYVLPNTESRISSKMNVIWAGKLILEIDELDEAQTMSMESLLLPSDPSAGQTSLTQGVIPLKVSMSYNDSKLVMKSRSFYRFEDLNAILAACSPVQEWGWLCAAKEEDARKFGQIADLMSHHKWVAFIPVAVEGNVGAINLIYPSTLAHHCLPPVKSFLPNKTVLIVSLHNWIINAEDCPLDDVLRHFVQRLDNAYDRRDIKLPRGMYEAYGEPGVKPLEGLLSPKLTTKHAARMLELPELLHSYLVSGGERPFALWPPVDSEVFGLSPVSEIEREMLSTLLHEYPATVNQGTVGTEWDSSLRVIFAHVNSLVPSLGQIDIRDIPGLSEYRMMNDVRFFVYGSSDIVNPRFSDIMEEIWHIGLGGIVTLTPNALLSDPLGVHERILQIEEHDLWACYISPAVIGMAVSVAYRDREHVIQKRIACKANKHMPRCTASQSIDLDIDNGVDEPISCTCDGFGYEWLLDAIDEELISIVGAPPLQTHLGGQSVTRQDQLRCPPSSIPDQYDSFVPWIFQLFDSDVRDRSETLAFCVREFIQLCGNLPEEEWEDAIKREIIEDLGRLQISRGFREELRRFVIVTGSEYKGLQTDQSGIEWATIESFRFQDVTDDVQVIFDLF</sequence>
<name>A0ACC1TIG2_9AGAR</name>
<evidence type="ECO:0000313" key="2">
    <source>
        <dbReference type="Proteomes" id="UP001163835"/>
    </source>
</evidence>
<gene>
    <name evidence="1" type="ORF">F5876DRAFT_70552</name>
</gene>
<organism evidence="1 2">
    <name type="scientific">Lentinula aff. lateritia</name>
    <dbReference type="NCBI Taxonomy" id="2804960"/>
    <lineage>
        <taxon>Eukaryota</taxon>
        <taxon>Fungi</taxon>
        <taxon>Dikarya</taxon>
        <taxon>Basidiomycota</taxon>
        <taxon>Agaricomycotina</taxon>
        <taxon>Agaricomycetes</taxon>
        <taxon>Agaricomycetidae</taxon>
        <taxon>Agaricales</taxon>
        <taxon>Marasmiineae</taxon>
        <taxon>Omphalotaceae</taxon>
        <taxon>Lentinula</taxon>
    </lineage>
</organism>
<reference evidence="1" key="1">
    <citation type="submission" date="2022-09" db="EMBL/GenBank/DDBJ databases">
        <title>A Global Phylogenomic Analysis of the Shiitake Genus Lentinula.</title>
        <authorList>
            <consortium name="DOE Joint Genome Institute"/>
            <person name="Sierra-Patev S."/>
            <person name="Min B."/>
            <person name="Naranjo-Ortiz M."/>
            <person name="Looney B."/>
            <person name="Konkel Z."/>
            <person name="Slot J.C."/>
            <person name="Sakamoto Y."/>
            <person name="Steenwyk J.L."/>
            <person name="Rokas A."/>
            <person name="Carro J."/>
            <person name="Camarero S."/>
            <person name="Ferreira P."/>
            <person name="Molpeceres G."/>
            <person name="Ruiz-Duenas F.J."/>
            <person name="Serrano A."/>
            <person name="Henrissat B."/>
            <person name="Drula E."/>
            <person name="Hughes K.W."/>
            <person name="Mata J.L."/>
            <person name="Ishikawa N.K."/>
            <person name="Vargas-Isla R."/>
            <person name="Ushijima S."/>
            <person name="Smith C.A."/>
            <person name="Ahrendt S."/>
            <person name="Andreopoulos W."/>
            <person name="He G."/>
            <person name="Labutti K."/>
            <person name="Lipzen A."/>
            <person name="Ng V."/>
            <person name="Riley R."/>
            <person name="Sandor L."/>
            <person name="Barry K."/>
            <person name="Martinez A.T."/>
            <person name="Xiao Y."/>
            <person name="Gibbons J.G."/>
            <person name="Terashima K."/>
            <person name="Grigoriev I.V."/>
            <person name="Hibbett D.S."/>
        </authorList>
    </citation>
    <scope>NUCLEOTIDE SEQUENCE</scope>
    <source>
        <strain evidence="1">TMI1499</strain>
    </source>
</reference>
<accession>A0ACC1TIG2</accession>
<feature type="non-terminal residue" evidence="1">
    <location>
        <position position="1"/>
    </location>
</feature>
<keyword evidence="2" id="KW-1185">Reference proteome</keyword>
<dbReference type="EMBL" id="MU795939">
    <property type="protein sequence ID" value="KAJ3804535.1"/>
    <property type="molecule type" value="Genomic_DNA"/>
</dbReference>
<dbReference type="Proteomes" id="UP001163835">
    <property type="component" value="Unassembled WGS sequence"/>
</dbReference>
<comment type="caution">
    <text evidence="1">The sequence shown here is derived from an EMBL/GenBank/DDBJ whole genome shotgun (WGS) entry which is preliminary data.</text>
</comment>